<evidence type="ECO:0000313" key="1">
    <source>
        <dbReference type="EMBL" id="OOO62552.1"/>
    </source>
</evidence>
<dbReference type="InterPro" id="IPR027268">
    <property type="entry name" value="Peptidase_M4/M1_CTD_sf"/>
</dbReference>
<protein>
    <recommendedName>
        <fullName evidence="5">Peptidase MA-like domain-containing protein</fullName>
    </recommendedName>
</protein>
<comment type="caution">
    <text evidence="2">The sequence shown here is derived from an EMBL/GenBank/DDBJ whole genome shotgun (WGS) entry which is preliminary data.</text>
</comment>
<name>A0A1S9IHR5_9CLOT</name>
<accession>A0A1S9IHR5</accession>
<gene>
    <name evidence="1" type="ORF">BS637_06870</name>
    <name evidence="2" type="ORF">BS638_00115</name>
</gene>
<reference evidence="1 3" key="1">
    <citation type="submission" date="2016-12" db="EMBL/GenBank/DDBJ databases">
        <title>Clostridium tepidum sp. nov., a close relative of Clostridium sporogenes and Clostridium botulinum Group I.</title>
        <authorList>
            <person name="Dobritsa A.P."/>
            <person name="Kutumbaka K."/>
            <person name="Werner K."/>
            <person name="Samadpour M."/>
        </authorList>
    </citation>
    <scope>NUCLEOTIDE SEQUENCE [LARGE SCALE GENOMIC DNA]</scope>
    <source>
        <strain evidence="1 3">PE</strain>
    </source>
</reference>
<sequence length="196" mass="23168">MTNIKLNIKDFRILRDIEDLYGFYNKVINIKNIFKFKNEVTIDVVDSLEELSDIVGISVPDWVIGISLPDSILILDHEKWKQSNNEKVENLILHEFIHVILNSKAQSILPIWLNEGLAVYFSGQYENYKDKKPNINKNFNFYNMDYSDGRLYHISIYIIMKLIEKYSIKRIVNETLKTKNFEQSKIFSNKNLLELL</sequence>
<evidence type="ECO:0000313" key="4">
    <source>
        <dbReference type="Proteomes" id="UP000190256"/>
    </source>
</evidence>
<dbReference type="Proteomes" id="UP000190206">
    <property type="component" value="Unassembled WGS sequence"/>
</dbReference>
<organism evidence="2 4">
    <name type="scientific">Clostridium tepidum</name>
    <dbReference type="NCBI Taxonomy" id="1962263"/>
    <lineage>
        <taxon>Bacteria</taxon>
        <taxon>Bacillati</taxon>
        <taxon>Bacillota</taxon>
        <taxon>Clostridia</taxon>
        <taxon>Eubacteriales</taxon>
        <taxon>Clostridiaceae</taxon>
        <taxon>Clostridium</taxon>
    </lineage>
</organism>
<dbReference type="EMBL" id="MRAE01000001">
    <property type="protein sequence ID" value="OOO69830.1"/>
    <property type="molecule type" value="Genomic_DNA"/>
</dbReference>
<reference evidence="2 4" key="2">
    <citation type="submission" date="2016-12" db="EMBL/GenBank/DDBJ databases">
        <title>Clostridium tepidum sp. nov., a close relative of Clostridium sporogenes and Clostridium botulinum Group I.</title>
        <authorList>
            <person name="Dobritsa A.P."/>
            <person name="Kutumbaka K.K."/>
            <person name="Werner K."/>
            <person name="Wiedmann M."/>
            <person name="Asmus A."/>
            <person name="Samadpour M."/>
        </authorList>
    </citation>
    <scope>NUCLEOTIDE SEQUENCE [LARGE SCALE GENOMIC DNA]</scope>
    <source>
        <strain evidence="2 4">IEH 97212</strain>
    </source>
</reference>
<dbReference type="AlphaFoldDB" id="A0A1S9IHR5"/>
<keyword evidence="3" id="KW-1185">Reference proteome</keyword>
<dbReference type="STRING" id="1962263.BS637_06870"/>
<dbReference type="OrthoDB" id="2379112at2"/>
<evidence type="ECO:0000313" key="2">
    <source>
        <dbReference type="EMBL" id="OOO69830.1"/>
    </source>
</evidence>
<dbReference type="EMBL" id="MRAD01000005">
    <property type="protein sequence ID" value="OOO62552.1"/>
    <property type="molecule type" value="Genomic_DNA"/>
</dbReference>
<dbReference type="RefSeq" id="WP_078024015.1">
    <property type="nucleotide sequence ID" value="NZ_JADPGM010000009.1"/>
</dbReference>
<evidence type="ECO:0000313" key="3">
    <source>
        <dbReference type="Proteomes" id="UP000190206"/>
    </source>
</evidence>
<dbReference type="Gene3D" id="1.10.390.10">
    <property type="entry name" value="Neutral Protease Domain 2"/>
    <property type="match status" value="1"/>
</dbReference>
<dbReference type="Proteomes" id="UP000190256">
    <property type="component" value="Unassembled WGS sequence"/>
</dbReference>
<evidence type="ECO:0008006" key="5">
    <source>
        <dbReference type="Google" id="ProtNLM"/>
    </source>
</evidence>
<proteinExistence type="predicted"/>